<sequence length="51" mass="5642">MGKVQSDDYWSGTAYAPDPASNAWNFNTNNGNQNNNHQNNELFAWAVRPGG</sequence>
<dbReference type="EMBL" id="JDST02000022">
    <property type="protein sequence ID" value="KFB77566.1"/>
    <property type="molecule type" value="Genomic_DNA"/>
</dbReference>
<organism evidence="2 3">
    <name type="scientific">Candidatus Accumulibacter cognatus</name>
    <dbReference type="NCBI Taxonomy" id="2954383"/>
    <lineage>
        <taxon>Bacteria</taxon>
        <taxon>Pseudomonadati</taxon>
        <taxon>Pseudomonadota</taxon>
        <taxon>Betaproteobacteria</taxon>
        <taxon>Candidatus Accumulibacter</taxon>
    </lineage>
</organism>
<evidence type="ECO:0000313" key="3">
    <source>
        <dbReference type="Proteomes" id="UP000021315"/>
    </source>
</evidence>
<dbReference type="Proteomes" id="UP000021315">
    <property type="component" value="Unassembled WGS sequence"/>
</dbReference>
<accession>A0A080M9D2</accession>
<name>A0A080M9D2_9PROT</name>
<dbReference type="RefSeq" id="WP_273704402.1">
    <property type="nucleotide sequence ID" value="NZ_JDST02000022.1"/>
</dbReference>
<dbReference type="STRING" id="1453999.AW06_001335"/>
<evidence type="ECO:0000256" key="1">
    <source>
        <dbReference type="SAM" id="MobiDB-lite"/>
    </source>
</evidence>
<keyword evidence="3" id="KW-1185">Reference proteome</keyword>
<evidence type="ECO:0000313" key="2">
    <source>
        <dbReference type="EMBL" id="KFB77566.1"/>
    </source>
</evidence>
<dbReference type="AlphaFoldDB" id="A0A080M9D2"/>
<feature type="compositionally biased region" description="Low complexity" evidence="1">
    <location>
        <begin position="22"/>
        <end position="40"/>
    </location>
</feature>
<gene>
    <name evidence="2" type="ORF">AW06_001335</name>
</gene>
<proteinExistence type="predicted"/>
<comment type="caution">
    <text evidence="2">The sequence shown here is derived from an EMBL/GenBank/DDBJ whole genome shotgun (WGS) entry which is preliminary data.</text>
</comment>
<feature type="region of interest" description="Disordered" evidence="1">
    <location>
        <begin position="1"/>
        <end position="51"/>
    </location>
</feature>
<reference evidence="2" key="1">
    <citation type="submission" date="2014-02" db="EMBL/GenBank/DDBJ databases">
        <title>Expanding our view of genomic diversity in Candidatus Accumulibacter clades.</title>
        <authorList>
            <person name="Skennerton C.T."/>
            <person name="Barr J.J."/>
            <person name="Slater F.R."/>
            <person name="Bond P.L."/>
            <person name="Tyson G.W."/>
        </authorList>
    </citation>
    <scope>NUCLEOTIDE SEQUENCE [LARGE SCALE GENOMIC DNA]</scope>
</reference>
<protein>
    <submittedName>
        <fullName evidence="2">Uncharacterized protein</fullName>
    </submittedName>
</protein>